<dbReference type="OrthoDB" id="9801699at2"/>
<keyword evidence="4" id="KW-1185">Reference proteome</keyword>
<dbReference type="Pfam" id="PF01266">
    <property type="entry name" value="DAO"/>
    <property type="match status" value="1"/>
</dbReference>
<evidence type="ECO:0000313" key="3">
    <source>
        <dbReference type="EMBL" id="ADL06610.1"/>
    </source>
</evidence>
<feature type="domain" description="FAD dependent oxidoreductase" evidence="1">
    <location>
        <begin position="7"/>
        <end position="357"/>
    </location>
</feature>
<evidence type="ECO:0000259" key="2">
    <source>
        <dbReference type="Pfam" id="PF04324"/>
    </source>
</evidence>
<dbReference type="HOGENOM" id="CLU_024775_3_1_9"/>
<evidence type="ECO:0000259" key="1">
    <source>
        <dbReference type="Pfam" id="PF01266"/>
    </source>
</evidence>
<feature type="domain" description="BFD-like [2Fe-2S]-binding" evidence="2">
    <location>
        <begin position="401"/>
        <end position="455"/>
    </location>
</feature>
<dbReference type="InterPro" id="IPR041854">
    <property type="entry name" value="BFD-like_2Fe2S-bd_dom_sf"/>
</dbReference>
<dbReference type="PANTHER" id="PTHR42720:SF1">
    <property type="entry name" value="GLYCEROL 3-PHOSPHATE OXIDASE"/>
    <property type="match status" value="1"/>
</dbReference>
<dbReference type="InterPro" id="IPR052745">
    <property type="entry name" value="G3P_Oxidase/Oxidoreductase"/>
</dbReference>
<dbReference type="RefSeq" id="WP_013274662.1">
    <property type="nucleotide sequence ID" value="NC_014376.1"/>
</dbReference>
<name>D9R2I6_LACSW</name>
<dbReference type="SUPFAM" id="SSF51905">
    <property type="entry name" value="FAD/NAD(P)-binding domain"/>
    <property type="match status" value="1"/>
</dbReference>
<dbReference type="eggNOG" id="COG0579">
    <property type="taxonomic scope" value="Bacteria"/>
</dbReference>
<reference evidence="3" key="1">
    <citation type="submission" date="2010-07" db="EMBL/GenBank/DDBJ databases">
        <title>Complete sequence of Clostridium saccharolyticum WM1.</title>
        <authorList>
            <consortium name="US DOE Joint Genome Institute"/>
            <person name="Lucas S."/>
            <person name="Copeland A."/>
            <person name="Lapidus A."/>
            <person name="Cheng J.-F."/>
            <person name="Bruce D."/>
            <person name="Goodwin L."/>
            <person name="Pitluck S."/>
            <person name="Chertkov O."/>
            <person name="Detter J.C."/>
            <person name="Han C."/>
            <person name="Tapia R."/>
            <person name="Land M."/>
            <person name="Hauser L."/>
            <person name="Chang Y.-J."/>
            <person name="Jeffries C."/>
            <person name="Kyrpides N."/>
            <person name="Ivanova N."/>
            <person name="Mikhailova N."/>
            <person name="Mouttaki H."/>
            <person name="Lin L."/>
            <person name="Zhou J."/>
            <person name="Hemme C.L."/>
            <person name="Woyke T."/>
        </authorList>
    </citation>
    <scope>NUCLEOTIDE SEQUENCE [LARGE SCALE GENOMIC DNA]</scope>
    <source>
        <strain evidence="3">WM1</strain>
    </source>
</reference>
<organism evidence="3 4">
    <name type="scientific">Lacrimispora saccharolytica (strain ATCC 35040 / DSM 2544 / NRCC 2533 / WM1)</name>
    <name type="common">Clostridium saccharolyticum</name>
    <dbReference type="NCBI Taxonomy" id="610130"/>
    <lineage>
        <taxon>Bacteria</taxon>
        <taxon>Bacillati</taxon>
        <taxon>Bacillota</taxon>
        <taxon>Clostridia</taxon>
        <taxon>Lachnospirales</taxon>
        <taxon>Lachnospiraceae</taxon>
        <taxon>Lacrimispora</taxon>
    </lineage>
</organism>
<evidence type="ECO:0000313" key="4">
    <source>
        <dbReference type="Proteomes" id="UP000001662"/>
    </source>
</evidence>
<gene>
    <name evidence="3" type="ordered locus">Closa_4102</name>
</gene>
<accession>D9R2I6</accession>
<dbReference type="CDD" id="cd19946">
    <property type="entry name" value="GlpA-like_Fer2_BFD-like"/>
    <property type="match status" value="1"/>
</dbReference>
<dbReference type="Pfam" id="PF04324">
    <property type="entry name" value="Fer2_BFD"/>
    <property type="match status" value="1"/>
</dbReference>
<protein>
    <submittedName>
        <fullName evidence="3">FAD dependent oxidoreductase</fullName>
    </submittedName>
</protein>
<dbReference type="Gene3D" id="3.50.50.60">
    <property type="entry name" value="FAD/NAD(P)-binding domain"/>
    <property type="match status" value="1"/>
</dbReference>
<dbReference type="Gene3D" id="1.10.10.1100">
    <property type="entry name" value="BFD-like [2Fe-2S]-binding domain"/>
    <property type="match status" value="1"/>
</dbReference>
<dbReference type="InterPro" id="IPR007419">
    <property type="entry name" value="BFD-like_2Fe2S-bd_dom"/>
</dbReference>
<dbReference type="PROSITE" id="PS51257">
    <property type="entry name" value="PROKAR_LIPOPROTEIN"/>
    <property type="match status" value="1"/>
</dbReference>
<dbReference type="InterPro" id="IPR036188">
    <property type="entry name" value="FAD/NAD-bd_sf"/>
</dbReference>
<dbReference type="KEGG" id="csh:Closa_4102"/>
<sequence length="478" mass="51313">MKVLNYDAAIIGSGVIGCAVARELARYDLSICVIEKEEDVCSGTSKSNSAIVHAGHDAVPGSLKARFNVEGNRMMGELSKELDFSLIRNGSLVLCFSEEDMPALKKLYEKGVKNGVPGLAILTGDEVRAMEPNVTETVVAALYAPSGGIVCPFGLTIALAENACDNGVEFLFNTEVKEIEKTEKGFDLKTGEGIIHAAYVVNAAGVYADRIHNMVSEEKIRIKARKGDYCLLDKEAGNHVSHTIFQLPGKMGKGVLVTPTVHGNLLTGPTATDVEDKEWVGTTAKELSDIMEKAAWGVKNIPFRQIITSFSGLRAHESGDDFILGEVSGAPGFFDAAGIESPGLTSAPAIGVYIAELVARKAEASKKENYKGTRKGILDPQKLSFDERAELIKKNPQYGTIICRCEGVSEGEIVDAITRTLGAVSLDGIKRRVRAGMGRCQAGFCAPKTMEILARETGREMEDICKNRPGSNIVTGHK</sequence>
<dbReference type="PANTHER" id="PTHR42720">
    <property type="entry name" value="GLYCEROL-3-PHOSPHATE DEHYDROGENASE"/>
    <property type="match status" value="1"/>
</dbReference>
<dbReference type="Gene3D" id="3.30.9.10">
    <property type="entry name" value="D-Amino Acid Oxidase, subunit A, domain 2"/>
    <property type="match status" value="1"/>
</dbReference>
<dbReference type="EMBL" id="CP002109">
    <property type="protein sequence ID" value="ADL06610.1"/>
    <property type="molecule type" value="Genomic_DNA"/>
</dbReference>
<proteinExistence type="predicted"/>
<dbReference type="AlphaFoldDB" id="D9R2I6"/>
<dbReference type="Proteomes" id="UP000001662">
    <property type="component" value="Chromosome"/>
</dbReference>
<dbReference type="STRING" id="610130.Closa_4102"/>
<dbReference type="PaxDb" id="610130-Closa_4102"/>
<dbReference type="InterPro" id="IPR006076">
    <property type="entry name" value="FAD-dep_OxRdtase"/>
</dbReference>